<gene>
    <name evidence="2" type="ORF">METZ01_LOCUS59857</name>
</gene>
<keyword evidence="1" id="KW-0812">Transmembrane</keyword>
<reference evidence="2" key="1">
    <citation type="submission" date="2018-05" db="EMBL/GenBank/DDBJ databases">
        <authorList>
            <person name="Lanie J.A."/>
            <person name="Ng W.-L."/>
            <person name="Kazmierczak K.M."/>
            <person name="Andrzejewski T.M."/>
            <person name="Davidsen T.M."/>
            <person name="Wayne K.J."/>
            <person name="Tettelin H."/>
            <person name="Glass J.I."/>
            <person name="Rusch D."/>
            <person name="Podicherti R."/>
            <person name="Tsui H.-C.T."/>
            <person name="Winkler M.E."/>
        </authorList>
    </citation>
    <scope>NUCLEOTIDE SEQUENCE</scope>
</reference>
<organism evidence="2">
    <name type="scientific">marine metagenome</name>
    <dbReference type="NCBI Taxonomy" id="408172"/>
    <lineage>
        <taxon>unclassified sequences</taxon>
        <taxon>metagenomes</taxon>
        <taxon>ecological metagenomes</taxon>
    </lineage>
</organism>
<dbReference type="EMBL" id="UINC01003514">
    <property type="protein sequence ID" value="SVA07003.1"/>
    <property type="molecule type" value="Genomic_DNA"/>
</dbReference>
<name>A0A381T041_9ZZZZ</name>
<feature type="transmembrane region" description="Helical" evidence="1">
    <location>
        <begin position="42"/>
        <end position="62"/>
    </location>
</feature>
<sequence>MERLNSILLKWWFLFCTQIALGTVAYHFNFFNHLYREDTTRIGFFILGILILTSLWLGKKIYSLKKTWSGPDAAIHSFSPGWFIAESCLVLGLIGTVTGFILMLGTAFTELDVTNITSVQNALIKMSLGMSTALYTTLAGLISSLIIKIQLVTIERQLV</sequence>
<feature type="transmembrane region" description="Helical" evidence="1">
    <location>
        <begin position="12"/>
        <end position="30"/>
    </location>
</feature>
<evidence type="ECO:0000313" key="2">
    <source>
        <dbReference type="EMBL" id="SVA07003.1"/>
    </source>
</evidence>
<dbReference type="GO" id="GO:0005886">
    <property type="term" value="C:plasma membrane"/>
    <property type="evidence" value="ECO:0007669"/>
    <property type="project" value="UniProtKB-SubCell"/>
</dbReference>
<dbReference type="AlphaFoldDB" id="A0A381T041"/>
<keyword evidence="1" id="KW-1133">Transmembrane helix</keyword>
<evidence type="ECO:0000256" key="1">
    <source>
        <dbReference type="SAM" id="Phobius"/>
    </source>
</evidence>
<feature type="transmembrane region" description="Helical" evidence="1">
    <location>
        <begin position="83"/>
        <end position="108"/>
    </location>
</feature>
<feature type="transmembrane region" description="Helical" evidence="1">
    <location>
        <begin position="128"/>
        <end position="147"/>
    </location>
</feature>
<proteinExistence type="predicted"/>
<protein>
    <submittedName>
        <fullName evidence="2">Uncharacterized protein</fullName>
    </submittedName>
</protein>
<keyword evidence="1" id="KW-0472">Membrane</keyword>
<accession>A0A381T041</accession>